<gene>
    <name evidence="2" type="ORF">E5L68_007895</name>
</gene>
<dbReference type="RefSeq" id="WP_138730522.1">
    <property type="nucleotide sequence ID" value="NZ_SRMP02000011.1"/>
</dbReference>
<evidence type="ECO:0000313" key="3">
    <source>
        <dbReference type="Proteomes" id="UP001517367"/>
    </source>
</evidence>
<keyword evidence="1" id="KW-0732">Signal</keyword>
<dbReference type="NCBIfam" id="TIGR04183">
    <property type="entry name" value="Por_Secre_tail"/>
    <property type="match status" value="1"/>
</dbReference>
<sequence length="429" mass="45708">MKKLLLSLFLTTGIAATGFGQIFSQNFTGTTTLSDYINSSGEANKFTAIGSGTNNIATINSGALRFTKTGSGTAHFSRNASFPGPPTVLKISFSIEITNIAASGTTQAQLYVGTGFANTSGAPTLASTTHSRLVFGFDATNGFNISGPNAPTGSTPFYNTKKIITWVINNTGASIEYQAPDGTAKTLANDRWDLYADNVGSPSSTPILDGLGVQSDALNIEQIFFRYDTGSQNATFSFDDFLINDQTTVLPVDLTSFTAKANLQNIDLTWSTASEKDNSHFEILRSGDGKTFSKIGEVRGAGTTDVAQNYSFVDKDALPGVNYYQLNQIDYNGNPTLSKIEAVKSNVAATNFKVVANKQDGNIKLTIFAANEGKATLKIYDLNGRKVTERELHLSKGYANVSVPISGANGLHIASLTTATETVTEKFIQ</sequence>
<accession>A0ABW9JHW8</accession>
<feature type="chain" id="PRO_5045224074" evidence="1">
    <location>
        <begin position="18"/>
        <end position="429"/>
    </location>
</feature>
<keyword evidence="3" id="KW-1185">Reference proteome</keyword>
<evidence type="ECO:0000313" key="2">
    <source>
        <dbReference type="EMBL" id="MFN0291311.1"/>
    </source>
</evidence>
<feature type="signal peptide" evidence="1">
    <location>
        <begin position="1"/>
        <end position="17"/>
    </location>
</feature>
<comment type="caution">
    <text evidence="2">The sequence shown here is derived from an EMBL/GenBank/DDBJ whole genome shotgun (WGS) entry which is preliminary data.</text>
</comment>
<name>A0ABW9JHW8_9SPHI</name>
<dbReference type="Gene3D" id="2.60.40.10">
    <property type="entry name" value="Immunoglobulins"/>
    <property type="match status" value="1"/>
</dbReference>
<evidence type="ECO:0000256" key="1">
    <source>
        <dbReference type="SAM" id="SignalP"/>
    </source>
</evidence>
<dbReference type="Proteomes" id="UP001517367">
    <property type="component" value="Unassembled WGS sequence"/>
</dbReference>
<organism evidence="2 3">
    <name type="scientific">Pedobacter helvus</name>
    <dbReference type="NCBI Taxonomy" id="2563444"/>
    <lineage>
        <taxon>Bacteria</taxon>
        <taxon>Pseudomonadati</taxon>
        <taxon>Bacteroidota</taxon>
        <taxon>Sphingobacteriia</taxon>
        <taxon>Sphingobacteriales</taxon>
        <taxon>Sphingobacteriaceae</taxon>
        <taxon>Pedobacter</taxon>
    </lineage>
</organism>
<reference evidence="2 3" key="1">
    <citation type="submission" date="2024-12" db="EMBL/GenBank/DDBJ databases">
        <authorList>
            <person name="Hu S."/>
        </authorList>
    </citation>
    <scope>NUCLEOTIDE SEQUENCE [LARGE SCALE GENOMIC DNA]</scope>
    <source>
        <strain evidence="2 3">P-25</strain>
    </source>
</reference>
<dbReference type="InterPro" id="IPR026444">
    <property type="entry name" value="Secre_tail"/>
</dbReference>
<proteinExistence type="predicted"/>
<dbReference type="InterPro" id="IPR013783">
    <property type="entry name" value="Ig-like_fold"/>
</dbReference>
<protein>
    <submittedName>
        <fullName evidence="2">T9SS type A sorting domain-containing protein</fullName>
    </submittedName>
</protein>
<dbReference type="EMBL" id="SRMP02000011">
    <property type="protein sequence ID" value="MFN0291311.1"/>
    <property type="molecule type" value="Genomic_DNA"/>
</dbReference>